<feature type="transmembrane region" description="Helical" evidence="5">
    <location>
        <begin position="12"/>
        <end position="29"/>
    </location>
</feature>
<dbReference type="PANTHER" id="PTHR30367:SF12">
    <property type="entry name" value="P-HYDROXYBENZOIC ACID EFFLUX PUMP SUBUNIT AAEA"/>
    <property type="match status" value="1"/>
</dbReference>
<keyword evidence="4 5" id="KW-0472">Membrane</keyword>
<accession>A0A5E5AD78</accession>
<keyword evidence="9" id="KW-1185">Reference proteome</keyword>
<keyword evidence="3 5" id="KW-1133">Transmembrane helix</keyword>
<proteinExistence type="inferred from homology"/>
<dbReference type="InterPro" id="IPR050393">
    <property type="entry name" value="MFP_Efflux_Pump"/>
</dbReference>
<dbReference type="InterPro" id="IPR058634">
    <property type="entry name" value="AaeA-lik-b-barrel"/>
</dbReference>
<keyword evidence="2 5" id="KW-0812">Transmembrane</keyword>
<dbReference type="RefSeq" id="WP_150626596.1">
    <property type="nucleotide sequence ID" value="NZ_CABPSQ010000008.1"/>
</dbReference>
<name>A0A5E5AD78_9BURK</name>
<protein>
    <submittedName>
        <fullName evidence="8">Efflux transporter periplasmic adaptor subunit</fullName>
    </submittedName>
</protein>
<feature type="domain" description="p-hydroxybenzoic acid efflux pump subunit AaeA-like beta-barrel" evidence="7">
    <location>
        <begin position="189"/>
        <end position="284"/>
    </location>
</feature>
<dbReference type="GO" id="GO:0016020">
    <property type="term" value="C:membrane"/>
    <property type="evidence" value="ECO:0007669"/>
    <property type="project" value="InterPro"/>
</dbReference>
<dbReference type="Pfam" id="PF25878">
    <property type="entry name" value="HH_AAEA_pHBA"/>
    <property type="match status" value="1"/>
</dbReference>
<dbReference type="Proteomes" id="UP000414136">
    <property type="component" value="Unassembled WGS sequence"/>
</dbReference>
<evidence type="ECO:0000256" key="1">
    <source>
        <dbReference type="ARBA" id="ARBA00009477"/>
    </source>
</evidence>
<dbReference type="InterPro" id="IPR006143">
    <property type="entry name" value="RND_pump_MFP"/>
</dbReference>
<evidence type="ECO:0000313" key="8">
    <source>
        <dbReference type="EMBL" id="VVE71158.1"/>
    </source>
</evidence>
<evidence type="ECO:0000313" key="9">
    <source>
        <dbReference type="Proteomes" id="UP000414136"/>
    </source>
</evidence>
<dbReference type="EMBL" id="CABPSQ010000008">
    <property type="protein sequence ID" value="VVE71158.1"/>
    <property type="molecule type" value="Genomic_DNA"/>
</dbReference>
<dbReference type="AlphaFoldDB" id="A0A5E5AD78"/>
<dbReference type="Gene3D" id="2.40.50.100">
    <property type="match status" value="1"/>
</dbReference>
<organism evidence="8 9">
    <name type="scientific">Pandoraea captiosa</name>
    <dbReference type="NCBI Taxonomy" id="2508302"/>
    <lineage>
        <taxon>Bacteria</taxon>
        <taxon>Pseudomonadati</taxon>
        <taxon>Pseudomonadota</taxon>
        <taxon>Betaproteobacteria</taxon>
        <taxon>Burkholderiales</taxon>
        <taxon>Burkholderiaceae</taxon>
        <taxon>Pandoraea</taxon>
    </lineage>
</organism>
<dbReference type="InterPro" id="IPR058632">
    <property type="entry name" value="HH_AaeA"/>
</dbReference>
<dbReference type="OrthoDB" id="9811754at2"/>
<dbReference type="SUPFAM" id="SSF111369">
    <property type="entry name" value="HlyD-like secretion proteins"/>
    <property type="match status" value="1"/>
</dbReference>
<evidence type="ECO:0000256" key="5">
    <source>
        <dbReference type="SAM" id="Phobius"/>
    </source>
</evidence>
<evidence type="ECO:0000256" key="3">
    <source>
        <dbReference type="ARBA" id="ARBA00022989"/>
    </source>
</evidence>
<evidence type="ECO:0000259" key="7">
    <source>
        <dbReference type="Pfam" id="PF25963"/>
    </source>
</evidence>
<comment type="similarity">
    <text evidence="1">Belongs to the membrane fusion protein (MFP) (TC 8.A.1) family.</text>
</comment>
<dbReference type="NCBIfam" id="TIGR01730">
    <property type="entry name" value="RND_mfp"/>
    <property type="match status" value="1"/>
</dbReference>
<reference evidence="8 9" key="1">
    <citation type="submission" date="2019-08" db="EMBL/GenBank/DDBJ databases">
        <authorList>
            <person name="Peeters C."/>
        </authorList>
    </citation>
    <scope>NUCLEOTIDE SEQUENCE [LARGE SCALE GENOMIC DNA]</scope>
    <source>
        <strain evidence="8 9">LMG 31118</strain>
    </source>
</reference>
<sequence>MKPLFQSVGRWAATLLLFAMAVFVALSIWHRYEKKPWTRDGHVRADVVRISPDLGGLVTQVLVRDNERVKAGQLLLVLDRPRLTAALEKADAAVQSAQAMLGLARRELKRDIALGDLVAAEVREQDAAKVDTALATLAQAKAEHRVALLNVQRTEVRATTDGIVTNLDLHPGDFLSPGTQAMALVDTDTLRVEGYFEETKLNCIREGDAATIRLMGEGKELRGHVESIAAGIADDQRSNSHNLLPTVQPTFSWVRLAQRIPVRIRIDSAHPQTRLIAGRTATITLVPHAHADAAGACE</sequence>
<dbReference type="Pfam" id="PF25963">
    <property type="entry name" value="Beta-barrel_AAEA"/>
    <property type="match status" value="1"/>
</dbReference>
<dbReference type="GO" id="GO:0022857">
    <property type="term" value="F:transmembrane transporter activity"/>
    <property type="evidence" value="ECO:0007669"/>
    <property type="project" value="InterPro"/>
</dbReference>
<gene>
    <name evidence="8" type="ORF">PCA31118_03751</name>
</gene>
<feature type="domain" description="p-hydroxybenzoic acid efflux pump subunit AaeA alpha-helical hairpin" evidence="6">
    <location>
        <begin position="81"/>
        <end position="151"/>
    </location>
</feature>
<evidence type="ECO:0000259" key="6">
    <source>
        <dbReference type="Pfam" id="PF25878"/>
    </source>
</evidence>
<evidence type="ECO:0000256" key="4">
    <source>
        <dbReference type="ARBA" id="ARBA00023136"/>
    </source>
</evidence>
<evidence type="ECO:0000256" key="2">
    <source>
        <dbReference type="ARBA" id="ARBA00022692"/>
    </source>
</evidence>
<dbReference type="PANTHER" id="PTHR30367">
    <property type="entry name" value="P-HYDROXYBENZOIC ACID EFFLUX PUMP SUBUNIT AAEA-RELATED"/>
    <property type="match status" value="1"/>
</dbReference>
<dbReference type="Gene3D" id="2.40.30.170">
    <property type="match status" value="1"/>
</dbReference>